<proteinExistence type="predicted"/>
<keyword evidence="2" id="KW-1185">Reference proteome</keyword>
<dbReference type="RefSeq" id="WP_183338869.1">
    <property type="nucleotide sequence ID" value="NZ_JACHNU010000001.1"/>
</dbReference>
<protein>
    <submittedName>
        <fullName evidence="1">Putative nucleic acid-binding Zn ribbon protein</fullName>
    </submittedName>
</protein>
<dbReference type="InterPro" id="IPR007922">
    <property type="entry name" value="DciA-like"/>
</dbReference>
<accession>A0A840IA99</accession>
<sequence length="104" mass="10971">MRRRAPRPIGEAVEALQRSLAPATLLAEVQRAWPGAVGPLIAREAEPVFERGGTVTVACSSATWANELALMAPAMIEQLNGAIGRPAVRKLRCVTGTRGGRGGR</sequence>
<dbReference type="PANTHER" id="PTHR36456:SF1">
    <property type="entry name" value="UPF0232 PROTEIN SCO3875"/>
    <property type="match status" value="1"/>
</dbReference>
<name>A0A840IA99_9ACTN</name>
<evidence type="ECO:0000313" key="1">
    <source>
        <dbReference type="EMBL" id="MBB4661044.1"/>
    </source>
</evidence>
<dbReference type="PANTHER" id="PTHR36456">
    <property type="entry name" value="UPF0232 PROTEIN SCO3875"/>
    <property type="match status" value="1"/>
</dbReference>
<dbReference type="Pfam" id="PF05258">
    <property type="entry name" value="DciA"/>
    <property type="match status" value="1"/>
</dbReference>
<dbReference type="AlphaFoldDB" id="A0A840IA99"/>
<comment type="caution">
    <text evidence="1">The sequence shown here is derived from an EMBL/GenBank/DDBJ whole genome shotgun (WGS) entry which is preliminary data.</text>
</comment>
<evidence type="ECO:0000313" key="2">
    <source>
        <dbReference type="Proteomes" id="UP000585272"/>
    </source>
</evidence>
<gene>
    <name evidence="1" type="ORF">BDZ31_000617</name>
</gene>
<dbReference type="EMBL" id="JACHNU010000001">
    <property type="protein sequence ID" value="MBB4661044.1"/>
    <property type="molecule type" value="Genomic_DNA"/>
</dbReference>
<organism evidence="1 2">
    <name type="scientific">Conexibacter arvalis</name>
    <dbReference type="NCBI Taxonomy" id="912552"/>
    <lineage>
        <taxon>Bacteria</taxon>
        <taxon>Bacillati</taxon>
        <taxon>Actinomycetota</taxon>
        <taxon>Thermoleophilia</taxon>
        <taxon>Solirubrobacterales</taxon>
        <taxon>Conexibacteraceae</taxon>
        <taxon>Conexibacter</taxon>
    </lineage>
</organism>
<reference evidence="1 2" key="1">
    <citation type="submission" date="2020-08" db="EMBL/GenBank/DDBJ databases">
        <title>Genomic Encyclopedia of Archaeal and Bacterial Type Strains, Phase II (KMG-II): from individual species to whole genera.</title>
        <authorList>
            <person name="Goeker M."/>
        </authorList>
    </citation>
    <scope>NUCLEOTIDE SEQUENCE [LARGE SCALE GENOMIC DNA]</scope>
    <source>
        <strain evidence="1 2">DSM 23288</strain>
    </source>
</reference>
<dbReference type="Proteomes" id="UP000585272">
    <property type="component" value="Unassembled WGS sequence"/>
</dbReference>